<gene>
    <name evidence="1" type="ORF">BN2614_LOCUS1</name>
</gene>
<dbReference type="EMBL" id="CYRY02004561">
    <property type="protein sequence ID" value="VCW69070.1"/>
    <property type="molecule type" value="Genomic_DNA"/>
</dbReference>
<reference evidence="1 2" key="1">
    <citation type="submission" date="2018-10" db="EMBL/GenBank/DDBJ databases">
        <authorList>
            <person name="Ekblom R."/>
            <person name="Jareborg N."/>
        </authorList>
    </citation>
    <scope>NUCLEOTIDE SEQUENCE [LARGE SCALE GENOMIC DNA]</scope>
    <source>
        <tissue evidence="1">Muscle</tissue>
    </source>
</reference>
<dbReference type="Proteomes" id="UP000269945">
    <property type="component" value="Unassembled WGS sequence"/>
</dbReference>
<sequence>MEKSWYFLKHQIIIRNKWSGTSTASGDIPSEFPEGRGGRPWGCDHHPSRVGQREHSRTTRCLMLFGRKRNKSLKLGQKSLFTSVLCLFLCETSKKTFNVVSINGSVMLIHFSVGVK</sequence>
<proteinExistence type="predicted"/>
<comment type="caution">
    <text evidence="1">The sequence shown here is derived from an EMBL/GenBank/DDBJ whole genome shotgun (WGS) entry which is preliminary data.</text>
</comment>
<dbReference type="AlphaFoldDB" id="A0A9X9LIP0"/>
<organism evidence="1 2">
    <name type="scientific">Gulo gulo</name>
    <name type="common">Wolverine</name>
    <name type="synonym">Gluton</name>
    <dbReference type="NCBI Taxonomy" id="48420"/>
    <lineage>
        <taxon>Eukaryota</taxon>
        <taxon>Metazoa</taxon>
        <taxon>Chordata</taxon>
        <taxon>Craniata</taxon>
        <taxon>Vertebrata</taxon>
        <taxon>Euteleostomi</taxon>
        <taxon>Mammalia</taxon>
        <taxon>Eutheria</taxon>
        <taxon>Laurasiatheria</taxon>
        <taxon>Carnivora</taxon>
        <taxon>Caniformia</taxon>
        <taxon>Musteloidea</taxon>
        <taxon>Mustelidae</taxon>
        <taxon>Guloninae</taxon>
        <taxon>Gulo</taxon>
    </lineage>
</organism>
<accession>A0A9X9LIP0</accession>
<evidence type="ECO:0000313" key="2">
    <source>
        <dbReference type="Proteomes" id="UP000269945"/>
    </source>
</evidence>
<protein>
    <submittedName>
        <fullName evidence="1">Uncharacterized protein</fullName>
    </submittedName>
</protein>
<name>A0A9X9LIP0_GULGU</name>
<evidence type="ECO:0000313" key="1">
    <source>
        <dbReference type="EMBL" id="VCW69070.1"/>
    </source>
</evidence>
<keyword evidence="2" id="KW-1185">Reference proteome</keyword>